<feature type="domain" description="ATPase F1/V1/A1 complex alpha/beta subunit nucleotide-binding" evidence="13">
    <location>
        <begin position="135"/>
        <end position="345"/>
    </location>
</feature>
<dbReference type="InterPro" id="IPR027417">
    <property type="entry name" value="P-loop_NTPase"/>
</dbReference>
<dbReference type="PANTHER" id="PTHR48082">
    <property type="entry name" value="ATP SYNTHASE SUBUNIT ALPHA, MITOCHONDRIAL"/>
    <property type="match status" value="1"/>
</dbReference>
<evidence type="ECO:0000256" key="4">
    <source>
        <dbReference type="ARBA" id="ARBA00022741"/>
    </source>
</evidence>
<evidence type="ECO:0000313" key="15">
    <source>
        <dbReference type="EMBL" id="OGM32103.1"/>
    </source>
</evidence>
<keyword evidence="5" id="KW-0375">Hydrogen ion transport</keyword>
<evidence type="ECO:0000256" key="7">
    <source>
        <dbReference type="ARBA" id="ARBA00022967"/>
    </source>
</evidence>
<dbReference type="SUPFAM" id="SSF50615">
    <property type="entry name" value="N-terminal domain of alpha and beta subunits of F1 ATP synthase"/>
    <property type="match status" value="1"/>
</dbReference>
<name>A0A1F7YXP8_9BACT</name>
<dbReference type="GO" id="GO:0045259">
    <property type="term" value="C:proton-transporting ATP synthase complex"/>
    <property type="evidence" value="ECO:0007669"/>
    <property type="project" value="UniProtKB-KW"/>
</dbReference>
<comment type="caution">
    <text evidence="15">The sequence shown here is derived from an EMBL/GenBank/DDBJ whole genome shotgun (WGS) entry which is preliminary data.</text>
</comment>
<dbReference type="FunFam" id="3.40.50.300:FF:002432">
    <property type="entry name" value="ATP synthase subunit alpha, mitochondrial"/>
    <property type="match status" value="1"/>
</dbReference>
<dbReference type="InterPro" id="IPR000793">
    <property type="entry name" value="ATP_synth_asu_C"/>
</dbReference>
<evidence type="ECO:0000256" key="10">
    <source>
        <dbReference type="ARBA" id="ARBA00023196"/>
    </source>
</evidence>
<reference evidence="15 16" key="1">
    <citation type="journal article" date="2016" name="Nat. Commun.">
        <title>Thousands of microbial genomes shed light on interconnected biogeochemical processes in an aquifer system.</title>
        <authorList>
            <person name="Anantharaman K."/>
            <person name="Brown C.T."/>
            <person name="Hug L.A."/>
            <person name="Sharon I."/>
            <person name="Castelle C.J."/>
            <person name="Probst A.J."/>
            <person name="Thomas B.C."/>
            <person name="Singh A."/>
            <person name="Wilkins M.J."/>
            <person name="Karaoz U."/>
            <person name="Brodie E.L."/>
            <person name="Williams K.H."/>
            <person name="Hubbard S.S."/>
            <person name="Banfield J.F."/>
        </authorList>
    </citation>
    <scope>NUCLEOTIDE SEQUENCE [LARGE SCALE GENOMIC DNA]</scope>
</reference>
<dbReference type="Gene3D" id="1.20.150.20">
    <property type="entry name" value="ATP synthase alpha/beta chain, C-terminal domain"/>
    <property type="match status" value="1"/>
</dbReference>
<dbReference type="InterPro" id="IPR023366">
    <property type="entry name" value="ATP_synth_asu-like_sf"/>
</dbReference>
<comment type="subcellular location">
    <subcellularLocation>
        <location evidence="1">Membrane</location>
    </subcellularLocation>
</comment>
<evidence type="ECO:0000256" key="9">
    <source>
        <dbReference type="ARBA" id="ARBA00023136"/>
    </source>
</evidence>
<protein>
    <recommendedName>
        <fullName evidence="17">ATPase F1/V1/A1 complex alpha/beta subunit nucleotide-binding domain-containing protein</fullName>
    </recommendedName>
</protein>
<evidence type="ECO:0000256" key="8">
    <source>
        <dbReference type="ARBA" id="ARBA00023065"/>
    </source>
</evidence>
<organism evidence="15 16">
    <name type="scientific">Candidatus Woesebacteria bacterium RIFCSPHIGHO2_01_FULL_44_21</name>
    <dbReference type="NCBI Taxonomy" id="1802503"/>
    <lineage>
        <taxon>Bacteria</taxon>
        <taxon>Candidatus Woeseibacteriota</taxon>
    </lineage>
</organism>
<evidence type="ECO:0000259" key="13">
    <source>
        <dbReference type="Pfam" id="PF00006"/>
    </source>
</evidence>
<keyword evidence="9" id="KW-0472">Membrane</keyword>
<dbReference type="Pfam" id="PF00006">
    <property type="entry name" value="ATP-synt_ab"/>
    <property type="match status" value="1"/>
</dbReference>
<keyword evidence="10" id="KW-0139">CF(1)</keyword>
<dbReference type="PANTHER" id="PTHR48082:SF2">
    <property type="entry name" value="ATP SYNTHASE SUBUNIT ALPHA, MITOCHONDRIAL"/>
    <property type="match status" value="1"/>
</dbReference>
<dbReference type="Pfam" id="PF00306">
    <property type="entry name" value="ATP-synt_ab_C"/>
    <property type="match status" value="1"/>
</dbReference>
<keyword evidence="4" id="KW-0547">Nucleotide-binding</keyword>
<comment type="subunit">
    <text evidence="12">F-type ATPases have 2 components, CF(1) - the catalytic core - and CF(0) - the membrane proton channel. CF(1) has five subunits: alpha(3), beta(3), gamma(1), delta(1), epsilon(1). CF(0) has four main subunits: a(1), b(1), b'(1) and c(9-12).</text>
</comment>
<comment type="similarity">
    <text evidence="2">Belongs to the ATPase alpha/beta chains family.</text>
</comment>
<keyword evidence="7" id="KW-1278">Translocase</keyword>
<evidence type="ECO:0000256" key="11">
    <source>
        <dbReference type="ARBA" id="ARBA00023310"/>
    </source>
</evidence>
<dbReference type="GO" id="GO:0005524">
    <property type="term" value="F:ATP binding"/>
    <property type="evidence" value="ECO:0007669"/>
    <property type="project" value="UniProtKB-KW"/>
</dbReference>
<accession>A0A1F7YXP8</accession>
<dbReference type="Gene3D" id="3.40.50.300">
    <property type="entry name" value="P-loop containing nucleotide triphosphate hydrolases"/>
    <property type="match status" value="1"/>
</dbReference>
<dbReference type="InterPro" id="IPR005294">
    <property type="entry name" value="ATP_synth_F1_asu"/>
</dbReference>
<sequence length="481" mass="53157">MRDYKYYLDKLGEIGYVERVIHSIVYASGLPGVVSSEVVVFEGGSFGIVLSLNREDVEILLLNANPIRVGEAVARCGLHLAVPLSSELLGKVVTPLVMGLDGEVVVTKPEENRAVDSEPMSILGRTEVKKPFETGVKIIDLMIPLGSGQRELVVGDRKTGKTLFLMQAMLAQAMQGTICIYAAIGKRREELEGVISFMEKNKILGNSVVVATGSADPAGLIYLTPYSAMTIAEYFRDKGKDTLIIMDDMTAHASYYRQITLLARRFPGRSSYPGDIFYIHAKLMERAGSFEKASITALPVAESAMGDLSGYIQTNLMAMTDGHIFFDIDRYNRGIRPAINPFLSVTRVGMQAQSPLVRDLNRQLGSFLVHMEEIRDFMHFGAEVSESLKRTLNLGIRLDEFLLQPHLSVVPVNISIFLLAAIWGGFAKEIAKEKLQEEYNKIFQRYTEVAQFKQTVDSLILGTPSFAELVAKVTKTQGLLA</sequence>
<evidence type="ECO:0000256" key="1">
    <source>
        <dbReference type="ARBA" id="ARBA00004370"/>
    </source>
</evidence>
<evidence type="ECO:0008006" key="17">
    <source>
        <dbReference type="Google" id="ProtNLM"/>
    </source>
</evidence>
<evidence type="ECO:0000256" key="12">
    <source>
        <dbReference type="ARBA" id="ARBA00026013"/>
    </source>
</evidence>
<dbReference type="Gene3D" id="2.40.30.20">
    <property type="match status" value="1"/>
</dbReference>
<dbReference type="InterPro" id="IPR000194">
    <property type="entry name" value="ATPase_F1/V1/A1_a/bsu_nucl-bd"/>
</dbReference>
<feature type="domain" description="ATP synthase alpha subunit C-terminal" evidence="14">
    <location>
        <begin position="353"/>
        <end position="447"/>
    </location>
</feature>
<evidence type="ECO:0000259" key="14">
    <source>
        <dbReference type="Pfam" id="PF00306"/>
    </source>
</evidence>
<gene>
    <name evidence="15" type="ORF">A2803_00875</name>
</gene>
<dbReference type="SUPFAM" id="SSF52540">
    <property type="entry name" value="P-loop containing nucleoside triphosphate hydrolases"/>
    <property type="match status" value="1"/>
</dbReference>
<evidence type="ECO:0000313" key="16">
    <source>
        <dbReference type="Proteomes" id="UP000178870"/>
    </source>
</evidence>
<dbReference type="InterPro" id="IPR036121">
    <property type="entry name" value="ATPase_F1/V1/A1_a/bsu_N_sf"/>
</dbReference>
<dbReference type="GO" id="GO:0046933">
    <property type="term" value="F:proton-transporting ATP synthase activity, rotational mechanism"/>
    <property type="evidence" value="ECO:0007669"/>
    <property type="project" value="InterPro"/>
</dbReference>
<keyword evidence="6" id="KW-0067">ATP-binding</keyword>
<proteinExistence type="inferred from homology"/>
<keyword evidence="3" id="KW-0813">Transport</keyword>
<dbReference type="EMBL" id="MGGP01000018">
    <property type="protein sequence ID" value="OGM32103.1"/>
    <property type="molecule type" value="Genomic_DNA"/>
</dbReference>
<dbReference type="AlphaFoldDB" id="A0A1F7YXP8"/>
<evidence type="ECO:0000256" key="6">
    <source>
        <dbReference type="ARBA" id="ARBA00022840"/>
    </source>
</evidence>
<evidence type="ECO:0000256" key="3">
    <source>
        <dbReference type="ARBA" id="ARBA00022448"/>
    </source>
</evidence>
<keyword evidence="11" id="KW-0066">ATP synthesis</keyword>
<evidence type="ECO:0000256" key="2">
    <source>
        <dbReference type="ARBA" id="ARBA00008936"/>
    </source>
</evidence>
<evidence type="ECO:0000256" key="5">
    <source>
        <dbReference type="ARBA" id="ARBA00022781"/>
    </source>
</evidence>
<dbReference type="SUPFAM" id="SSF47917">
    <property type="entry name" value="C-terminal domain of alpha and beta subunits of F1 ATP synthase"/>
    <property type="match status" value="1"/>
</dbReference>
<dbReference type="Proteomes" id="UP000178870">
    <property type="component" value="Unassembled WGS sequence"/>
</dbReference>
<dbReference type="GO" id="GO:0043531">
    <property type="term" value="F:ADP binding"/>
    <property type="evidence" value="ECO:0007669"/>
    <property type="project" value="TreeGrafter"/>
</dbReference>
<keyword evidence="8" id="KW-0406">Ion transport</keyword>
<dbReference type="InterPro" id="IPR038376">
    <property type="entry name" value="ATP_synth_asu_C_sf"/>
</dbReference>